<keyword evidence="1" id="KW-1003">Cell membrane</keyword>
<dbReference type="Pfam" id="PF02104">
    <property type="entry name" value="SURF1"/>
    <property type="match status" value="1"/>
</dbReference>
<gene>
    <name evidence="2" type="ORF">ACFFJC_14905</name>
</gene>
<evidence type="ECO:0000313" key="2">
    <source>
        <dbReference type="EMBL" id="MFC0205553.1"/>
    </source>
</evidence>
<organism evidence="2 3">
    <name type="scientific">Novosphingobium soli</name>
    <dbReference type="NCBI Taxonomy" id="574956"/>
    <lineage>
        <taxon>Bacteria</taxon>
        <taxon>Pseudomonadati</taxon>
        <taxon>Pseudomonadota</taxon>
        <taxon>Alphaproteobacteria</taxon>
        <taxon>Sphingomonadales</taxon>
        <taxon>Sphingomonadaceae</taxon>
        <taxon>Novosphingobium</taxon>
    </lineage>
</organism>
<dbReference type="InterPro" id="IPR002994">
    <property type="entry name" value="Surf1/Shy1"/>
</dbReference>
<comment type="subcellular location">
    <subcellularLocation>
        <location evidence="1">Cell membrane</location>
        <topology evidence="1">Multi-pass membrane protein</topology>
    </subcellularLocation>
</comment>
<evidence type="ECO:0000256" key="1">
    <source>
        <dbReference type="RuleBase" id="RU363076"/>
    </source>
</evidence>
<sequence>MRRVPVLPTLLVLAAVAVMLALGVWQLRRLHEKEALMARYAAANADTRPVSWSGRGVGQHLLYRRARLRCAAVEERSGIAGRNAAGQPGIAQTARCALAGGGTALVVLGWSLDPLAKVDWRGGPVTGVIAPGPRLVADPPLAGLEANALPDPAEIPNNHLSYAIQWFLFAATAVVVYVLALRRRG</sequence>
<keyword evidence="1" id="KW-0472">Membrane</keyword>
<keyword evidence="3" id="KW-1185">Reference proteome</keyword>
<reference evidence="2 3" key="1">
    <citation type="submission" date="2024-09" db="EMBL/GenBank/DDBJ databases">
        <authorList>
            <person name="Sun Q."/>
            <person name="Mori K."/>
        </authorList>
    </citation>
    <scope>NUCLEOTIDE SEQUENCE [LARGE SCALE GENOMIC DNA]</scope>
    <source>
        <strain evidence="2 3">CCM 7706</strain>
    </source>
</reference>
<feature type="transmembrane region" description="Helical" evidence="1">
    <location>
        <begin position="162"/>
        <end position="181"/>
    </location>
</feature>
<keyword evidence="1" id="KW-0812">Transmembrane</keyword>
<protein>
    <recommendedName>
        <fullName evidence="1">SURF1-like protein</fullName>
    </recommendedName>
</protein>
<evidence type="ECO:0000313" key="3">
    <source>
        <dbReference type="Proteomes" id="UP001589798"/>
    </source>
</evidence>
<comment type="caution">
    <text evidence="1">Lacks conserved residue(s) required for the propagation of feature annotation.</text>
</comment>
<proteinExistence type="inferred from homology"/>
<accession>A0ABV6CYU0</accession>
<dbReference type="EMBL" id="JBHLWK010000018">
    <property type="protein sequence ID" value="MFC0205553.1"/>
    <property type="molecule type" value="Genomic_DNA"/>
</dbReference>
<comment type="caution">
    <text evidence="2">The sequence shown here is derived from an EMBL/GenBank/DDBJ whole genome shotgun (WGS) entry which is preliminary data.</text>
</comment>
<dbReference type="RefSeq" id="WP_379488286.1">
    <property type="nucleotide sequence ID" value="NZ_JBHLWK010000018.1"/>
</dbReference>
<comment type="similarity">
    <text evidence="1">Belongs to the SURF1 family.</text>
</comment>
<keyword evidence="1" id="KW-1133">Transmembrane helix</keyword>
<dbReference type="Proteomes" id="UP001589798">
    <property type="component" value="Unassembled WGS sequence"/>
</dbReference>
<dbReference type="CDD" id="cd06662">
    <property type="entry name" value="SURF1"/>
    <property type="match status" value="1"/>
</dbReference>
<name>A0ABV6CYU0_9SPHN</name>